<proteinExistence type="inferred from homology"/>
<evidence type="ECO:0000313" key="5">
    <source>
        <dbReference type="Proteomes" id="UP000291591"/>
    </source>
</evidence>
<dbReference type="GO" id="GO:0009229">
    <property type="term" value="P:thiamine diphosphate biosynthetic process"/>
    <property type="evidence" value="ECO:0007669"/>
    <property type="project" value="UniProtKB-UniPathway"/>
</dbReference>
<dbReference type="InterPro" id="IPR004305">
    <property type="entry name" value="Thiaminase-2/PQQC"/>
</dbReference>
<dbReference type="PANTHER" id="PTHR43198">
    <property type="entry name" value="BIFUNCTIONAL TH2 PROTEIN"/>
    <property type="match status" value="1"/>
</dbReference>
<dbReference type="PANTHER" id="PTHR43198:SF2">
    <property type="entry name" value="SI:CH1073-67J19.1-RELATED"/>
    <property type="match status" value="1"/>
</dbReference>
<evidence type="ECO:0000259" key="3">
    <source>
        <dbReference type="Pfam" id="PF03070"/>
    </source>
</evidence>
<dbReference type="AlphaFoldDB" id="A0A4Q7V263"/>
<dbReference type="Proteomes" id="UP000291591">
    <property type="component" value="Unassembled WGS sequence"/>
</dbReference>
<dbReference type="InterPro" id="IPR050967">
    <property type="entry name" value="Thiamine_Salvage_TenA"/>
</dbReference>
<dbReference type="InterPro" id="IPR027574">
    <property type="entry name" value="Thiaminase_II"/>
</dbReference>
<sequence length="226" mass="24823">MSIDTGTRTRDLLWSDVSDIYRSVLDHPFVTGLTDGSLPHETFRHYIVQDAHYLRGYARALAICAAKAPGENELAMFAEHAAGAISAEQELHDDLLGGLGLTSEQAAALPVAPATRAYVSYLLATAYGGSYAEAVAAVLPCYWIYGRVGEHLLAAGSPDPLYQRWIAMYGGEEFGAVVDAVLDATDRIGALASERELGLMREHFTTTSRYEWMFWDGAFRRETWPV</sequence>
<dbReference type="GO" id="GO:0050334">
    <property type="term" value="F:thiaminase activity"/>
    <property type="evidence" value="ECO:0007669"/>
    <property type="project" value="UniProtKB-EC"/>
</dbReference>
<dbReference type="GO" id="GO:0009228">
    <property type="term" value="P:thiamine biosynthetic process"/>
    <property type="evidence" value="ECO:0007669"/>
    <property type="project" value="UniProtKB-KW"/>
</dbReference>
<dbReference type="CDD" id="cd19365">
    <property type="entry name" value="TenA_C-like"/>
    <property type="match status" value="1"/>
</dbReference>
<keyword evidence="5" id="KW-1185">Reference proteome</keyword>
<name>A0A4Q7V263_PSEST</name>
<comment type="catalytic activity">
    <reaction evidence="2">
        <text>thiamine + H2O = 5-(2-hydroxyethyl)-4-methylthiazole + 4-amino-5-hydroxymethyl-2-methylpyrimidine + H(+)</text>
        <dbReference type="Rhea" id="RHEA:17509"/>
        <dbReference type="ChEBI" id="CHEBI:15377"/>
        <dbReference type="ChEBI" id="CHEBI:15378"/>
        <dbReference type="ChEBI" id="CHEBI:16892"/>
        <dbReference type="ChEBI" id="CHEBI:17957"/>
        <dbReference type="ChEBI" id="CHEBI:18385"/>
        <dbReference type="EC" id="3.5.99.2"/>
    </reaction>
</comment>
<dbReference type="Pfam" id="PF03070">
    <property type="entry name" value="TENA_THI-4"/>
    <property type="match status" value="1"/>
</dbReference>
<reference evidence="4 5" key="1">
    <citation type="submission" date="2019-02" db="EMBL/GenBank/DDBJ databases">
        <title>Sequencing the genomes of 1000 actinobacteria strains.</title>
        <authorList>
            <person name="Klenk H.-P."/>
        </authorList>
    </citation>
    <scope>NUCLEOTIDE SEQUENCE [LARGE SCALE GENOMIC DNA]</scope>
    <source>
        <strain evidence="4 5">DSM 45779</strain>
    </source>
</reference>
<evidence type="ECO:0000256" key="2">
    <source>
        <dbReference type="RuleBase" id="RU363093"/>
    </source>
</evidence>
<comment type="similarity">
    <text evidence="2">Belongs to the TenA family.</text>
</comment>
<dbReference type="InterPro" id="IPR016084">
    <property type="entry name" value="Haem_Oase-like_multi-hlx"/>
</dbReference>
<comment type="pathway">
    <text evidence="1 2">Cofactor biosynthesis; thiamine diphosphate biosynthesis.</text>
</comment>
<keyword evidence="2" id="KW-0784">Thiamine biosynthesis</keyword>
<evidence type="ECO:0000256" key="1">
    <source>
        <dbReference type="ARBA" id="ARBA00004948"/>
    </source>
</evidence>
<dbReference type="EMBL" id="SHKL01000001">
    <property type="protein sequence ID" value="RZT88446.1"/>
    <property type="molecule type" value="Genomic_DNA"/>
</dbReference>
<keyword evidence="2" id="KW-0378">Hydrolase</keyword>
<dbReference type="EC" id="3.5.99.2" evidence="2"/>
<feature type="domain" description="Thiaminase-2/PQQC" evidence="3">
    <location>
        <begin position="14"/>
        <end position="219"/>
    </location>
</feature>
<comment type="caution">
    <text evidence="4">The sequence shown here is derived from an EMBL/GenBank/DDBJ whole genome shotgun (WGS) entry which is preliminary data.</text>
</comment>
<dbReference type="OrthoDB" id="34166at2"/>
<dbReference type="UniPathway" id="UPA00060"/>
<dbReference type="Gene3D" id="1.20.910.10">
    <property type="entry name" value="Heme oxygenase-like"/>
    <property type="match status" value="1"/>
</dbReference>
<protein>
    <recommendedName>
        <fullName evidence="2">Aminopyrimidine aminohydrolase</fullName>
        <ecNumber evidence="2">3.5.99.2</ecNumber>
    </recommendedName>
</protein>
<dbReference type="NCBIfam" id="TIGR04306">
    <property type="entry name" value="salvage_TenA"/>
    <property type="match status" value="1"/>
</dbReference>
<dbReference type="SUPFAM" id="SSF48613">
    <property type="entry name" value="Heme oxygenase-like"/>
    <property type="match status" value="1"/>
</dbReference>
<accession>A0A4Q7V263</accession>
<comment type="catalytic activity">
    <reaction evidence="2">
        <text>4-amino-5-aminomethyl-2-methylpyrimidine + H2O = 4-amino-5-hydroxymethyl-2-methylpyrimidine + NH4(+)</text>
        <dbReference type="Rhea" id="RHEA:31799"/>
        <dbReference type="ChEBI" id="CHEBI:15377"/>
        <dbReference type="ChEBI" id="CHEBI:16892"/>
        <dbReference type="ChEBI" id="CHEBI:28938"/>
        <dbReference type="ChEBI" id="CHEBI:63416"/>
        <dbReference type="EC" id="3.5.99.2"/>
    </reaction>
</comment>
<evidence type="ECO:0000313" key="4">
    <source>
        <dbReference type="EMBL" id="RZT88446.1"/>
    </source>
</evidence>
<dbReference type="GO" id="GO:0005829">
    <property type="term" value="C:cytosol"/>
    <property type="evidence" value="ECO:0007669"/>
    <property type="project" value="TreeGrafter"/>
</dbReference>
<comment type="function">
    <text evidence="2">Catalyzes an amino-pyrimidine hydrolysis reaction at the C5' of the pyrimidine moiety of thiamine compounds, a reaction that is part of a thiamine salvage pathway.</text>
</comment>
<gene>
    <name evidence="4" type="ORF">EV383_5388</name>
</gene>
<dbReference type="RefSeq" id="WP_130292448.1">
    <property type="nucleotide sequence ID" value="NZ_SHKL01000001.1"/>
</dbReference>
<organism evidence="4 5">
    <name type="scientific">Pseudonocardia sediminis</name>
    <dbReference type="NCBI Taxonomy" id="1397368"/>
    <lineage>
        <taxon>Bacteria</taxon>
        <taxon>Bacillati</taxon>
        <taxon>Actinomycetota</taxon>
        <taxon>Actinomycetes</taxon>
        <taxon>Pseudonocardiales</taxon>
        <taxon>Pseudonocardiaceae</taxon>
        <taxon>Pseudonocardia</taxon>
    </lineage>
</organism>